<evidence type="ECO:0000256" key="3">
    <source>
        <dbReference type="ARBA" id="ARBA00022475"/>
    </source>
</evidence>
<evidence type="ECO:0000313" key="12">
    <source>
        <dbReference type="Proteomes" id="UP000677515"/>
    </source>
</evidence>
<dbReference type="PROSITE" id="PS00211">
    <property type="entry name" value="ABC_TRANSPORTER_1"/>
    <property type="match status" value="1"/>
</dbReference>
<dbReference type="GO" id="GO:0005524">
    <property type="term" value="F:ATP binding"/>
    <property type="evidence" value="ECO:0007669"/>
    <property type="project" value="UniProtKB-KW"/>
</dbReference>
<proteinExistence type="inferred from homology"/>
<sequence>MPNKPPLLALHQIDKAFDGVPALRGVSLSLAPGEIHGLIGHNGAGKSTLIKILGGLQPADGGEIRFDGQPVRIDSPGRAQALGIEIVHQERLLAPSLTVAETLLLGEEPIYPGVRLLNRRRLRHIARRAIRQHFALEINPDSLIADLSVAEQQIVQITRALRHSPRVLVFDEPTAALARHEVDALFRAIRTLRGQGLAVLYVSHYLDEITELCQQVSVLRDGQNVAQHQVSEVTGPKLIHDMLGDALQTQSRPTSTRREQTLLRVDNLSAPGRFSDVSFSAQRGEIIGVTGLLGSGGKALVRSLFGLESGLSGSITLNDRPLLPRSPHQAVQQGIAFVPEDRRANGIAPDLSVRENIALTSLKSLVRRLFIDRGRERALVAGNIQQLGIRTPGAEAPLRSLSGGNQQKVVLAKWLNTDAQLYLLDEPTVGVDIGAKTEIYQALQQLVAQGALVIVFSTDLLELQSLCDRILVLARGQLVKTLDTASADHHDILAWASGAAQDLTKGAAA</sequence>
<evidence type="ECO:0000256" key="9">
    <source>
        <dbReference type="ARBA" id="ARBA00023136"/>
    </source>
</evidence>
<dbReference type="SMART" id="SM00382">
    <property type="entry name" value="AAA"/>
    <property type="match status" value="2"/>
</dbReference>
<dbReference type="CDD" id="cd03216">
    <property type="entry name" value="ABC_Carb_Monos_I"/>
    <property type="match status" value="1"/>
</dbReference>
<evidence type="ECO:0000256" key="6">
    <source>
        <dbReference type="ARBA" id="ARBA00022741"/>
    </source>
</evidence>
<dbReference type="EMBL" id="AP024329">
    <property type="protein sequence ID" value="BCQ35049.1"/>
    <property type="molecule type" value="Genomic_DNA"/>
</dbReference>
<protein>
    <submittedName>
        <fullName evidence="11">Ribose import ATP-binding protein RbsA</fullName>
    </submittedName>
</protein>
<dbReference type="InterPro" id="IPR003439">
    <property type="entry name" value="ABC_transporter-like_ATP-bd"/>
</dbReference>
<evidence type="ECO:0000256" key="2">
    <source>
        <dbReference type="ARBA" id="ARBA00022448"/>
    </source>
</evidence>
<keyword evidence="8" id="KW-1278">Translocase</keyword>
<reference evidence="11 12" key="1">
    <citation type="submission" date="2021-01" db="EMBL/GenBank/DDBJ databases">
        <title>Complete genome sequence of Erwinia rhapontici MAFF 311153.</title>
        <authorList>
            <person name="Morohoshi T."/>
            <person name="Someya N."/>
        </authorList>
    </citation>
    <scope>NUCLEOTIDE SEQUENCE [LARGE SCALE GENOMIC DNA]</scope>
    <source>
        <strain evidence="11 12">MAFF 311153</strain>
    </source>
</reference>
<keyword evidence="3" id="KW-1003">Cell membrane</keyword>
<feature type="domain" description="ABC transporter" evidence="10">
    <location>
        <begin position="8"/>
        <end position="246"/>
    </location>
</feature>
<keyword evidence="7 11" id="KW-0067">ATP-binding</keyword>
<evidence type="ECO:0000256" key="4">
    <source>
        <dbReference type="ARBA" id="ARBA00022597"/>
    </source>
</evidence>
<evidence type="ECO:0000313" key="11">
    <source>
        <dbReference type="EMBL" id="BCQ35049.1"/>
    </source>
</evidence>
<dbReference type="Pfam" id="PF00005">
    <property type="entry name" value="ABC_tran"/>
    <property type="match status" value="2"/>
</dbReference>
<evidence type="ECO:0000256" key="5">
    <source>
        <dbReference type="ARBA" id="ARBA00022737"/>
    </source>
</evidence>
<dbReference type="InterPro" id="IPR050107">
    <property type="entry name" value="ABC_carbohydrate_import_ATPase"/>
</dbReference>
<dbReference type="InterPro" id="IPR027417">
    <property type="entry name" value="P-loop_NTPase"/>
</dbReference>
<keyword evidence="4" id="KW-0762">Sugar transport</keyword>
<dbReference type="InterPro" id="IPR003593">
    <property type="entry name" value="AAA+_ATPase"/>
</dbReference>
<keyword evidence="6" id="KW-0547">Nucleotide-binding</keyword>
<dbReference type="Proteomes" id="UP000677515">
    <property type="component" value="Chromosome"/>
</dbReference>
<evidence type="ECO:0000256" key="1">
    <source>
        <dbReference type="ARBA" id="ARBA00006526"/>
    </source>
</evidence>
<organism evidence="11 12">
    <name type="scientific">Erwinia rhapontici</name>
    <name type="common">Pectobacterium rhapontici</name>
    <dbReference type="NCBI Taxonomy" id="55212"/>
    <lineage>
        <taxon>Bacteria</taxon>
        <taxon>Pseudomonadati</taxon>
        <taxon>Pseudomonadota</taxon>
        <taxon>Gammaproteobacteria</taxon>
        <taxon>Enterobacterales</taxon>
        <taxon>Erwiniaceae</taxon>
        <taxon>Erwinia</taxon>
    </lineage>
</organism>
<feature type="domain" description="ABC transporter" evidence="10">
    <location>
        <begin position="257"/>
        <end position="500"/>
    </location>
</feature>
<accession>A0ABN6DJZ4</accession>
<keyword evidence="5" id="KW-0677">Repeat</keyword>
<dbReference type="PANTHER" id="PTHR43790">
    <property type="entry name" value="CARBOHYDRATE TRANSPORT ATP-BINDING PROTEIN MG119-RELATED"/>
    <property type="match status" value="1"/>
</dbReference>
<name>A0ABN6DJZ4_ERWRD</name>
<keyword evidence="9" id="KW-0472">Membrane</keyword>
<comment type="similarity">
    <text evidence="1">Belongs to the ABC transporter superfamily. Drug exporter-2 (TC 3.A.1.117) family.</text>
</comment>
<dbReference type="Gene3D" id="3.40.50.300">
    <property type="entry name" value="P-loop containing nucleotide triphosphate hydrolases"/>
    <property type="match status" value="2"/>
</dbReference>
<evidence type="ECO:0000256" key="7">
    <source>
        <dbReference type="ARBA" id="ARBA00022840"/>
    </source>
</evidence>
<evidence type="ECO:0000259" key="10">
    <source>
        <dbReference type="PROSITE" id="PS50893"/>
    </source>
</evidence>
<gene>
    <name evidence="11" type="primary">rbsA_1</name>
    <name evidence="11" type="ORF">ERHA53_23920</name>
</gene>
<keyword evidence="2" id="KW-0813">Transport</keyword>
<keyword evidence="12" id="KW-1185">Reference proteome</keyword>
<dbReference type="CDD" id="cd03215">
    <property type="entry name" value="ABC_Carb_Monos_II"/>
    <property type="match status" value="1"/>
</dbReference>
<dbReference type="InterPro" id="IPR017871">
    <property type="entry name" value="ABC_transporter-like_CS"/>
</dbReference>
<dbReference type="RefSeq" id="WP_171148496.1">
    <property type="nucleotide sequence ID" value="NZ_AP024329.1"/>
</dbReference>
<dbReference type="SUPFAM" id="SSF52540">
    <property type="entry name" value="P-loop containing nucleoside triphosphate hydrolases"/>
    <property type="match status" value="2"/>
</dbReference>
<dbReference type="PANTHER" id="PTHR43790:SF3">
    <property type="entry name" value="D-ALLOSE IMPORT ATP-BINDING PROTEIN ALSA-RELATED"/>
    <property type="match status" value="1"/>
</dbReference>
<dbReference type="PROSITE" id="PS50893">
    <property type="entry name" value="ABC_TRANSPORTER_2"/>
    <property type="match status" value="2"/>
</dbReference>
<evidence type="ECO:0000256" key="8">
    <source>
        <dbReference type="ARBA" id="ARBA00022967"/>
    </source>
</evidence>